<feature type="transmembrane region" description="Helical" evidence="6">
    <location>
        <begin position="21"/>
        <end position="44"/>
    </location>
</feature>
<dbReference type="PROSITE" id="PS50895">
    <property type="entry name" value="SURF1"/>
    <property type="match status" value="1"/>
</dbReference>
<evidence type="ECO:0000256" key="6">
    <source>
        <dbReference type="RuleBase" id="RU363076"/>
    </source>
</evidence>
<protein>
    <recommendedName>
        <fullName evidence="6">SURF1-like protein</fullName>
    </recommendedName>
</protein>
<dbReference type="EMBL" id="FNNU01000001">
    <property type="protein sequence ID" value="SDW29400.1"/>
    <property type="molecule type" value="Genomic_DNA"/>
</dbReference>
<evidence type="ECO:0000313" key="8">
    <source>
        <dbReference type="Proteomes" id="UP000243778"/>
    </source>
</evidence>
<evidence type="ECO:0000256" key="5">
    <source>
        <dbReference type="ARBA" id="ARBA00023136"/>
    </source>
</evidence>
<evidence type="ECO:0000256" key="3">
    <source>
        <dbReference type="ARBA" id="ARBA00022692"/>
    </source>
</evidence>
<dbReference type="InterPro" id="IPR002994">
    <property type="entry name" value="Surf1/Shy1"/>
</dbReference>
<reference evidence="8" key="1">
    <citation type="submission" date="2016-10" db="EMBL/GenBank/DDBJ databases">
        <authorList>
            <person name="Varghese N."/>
            <person name="Submissions S."/>
        </authorList>
    </citation>
    <scope>NUCLEOTIDE SEQUENCE [LARGE SCALE GENOMIC DNA]</scope>
    <source>
        <strain evidence="8">NRRL B-59562</strain>
    </source>
</reference>
<feature type="transmembrane region" description="Helical" evidence="6">
    <location>
        <begin position="222"/>
        <end position="241"/>
    </location>
</feature>
<organism evidence="7 8">
    <name type="scientific">Pseudomonas kuykendallii</name>
    <dbReference type="NCBI Taxonomy" id="1007099"/>
    <lineage>
        <taxon>Bacteria</taxon>
        <taxon>Pseudomonadati</taxon>
        <taxon>Pseudomonadota</taxon>
        <taxon>Gammaproteobacteria</taxon>
        <taxon>Pseudomonadales</taxon>
        <taxon>Pseudomonadaceae</taxon>
        <taxon>Pseudomonas</taxon>
    </lineage>
</organism>
<dbReference type="Pfam" id="PF02104">
    <property type="entry name" value="SURF1"/>
    <property type="match status" value="1"/>
</dbReference>
<dbReference type="PANTHER" id="PTHR23427:SF2">
    <property type="entry name" value="SURFEIT LOCUS PROTEIN 1"/>
    <property type="match status" value="1"/>
</dbReference>
<evidence type="ECO:0000313" key="7">
    <source>
        <dbReference type="EMBL" id="SDW29400.1"/>
    </source>
</evidence>
<keyword evidence="3 6" id="KW-0812">Transmembrane</keyword>
<gene>
    <name evidence="7" type="ORF">SAMN05216287_0618</name>
</gene>
<comment type="subcellular location">
    <subcellularLocation>
        <location evidence="6">Cell membrane</location>
        <topology evidence="6">Multi-pass membrane protein</topology>
    </subcellularLocation>
    <subcellularLocation>
        <location evidence="1">Membrane</location>
    </subcellularLocation>
</comment>
<keyword evidence="8" id="KW-1185">Reference proteome</keyword>
<accession>A0A1H2SCS8</accession>
<evidence type="ECO:0000256" key="1">
    <source>
        <dbReference type="ARBA" id="ARBA00004370"/>
    </source>
</evidence>
<evidence type="ECO:0000256" key="4">
    <source>
        <dbReference type="ARBA" id="ARBA00022989"/>
    </source>
</evidence>
<comment type="similarity">
    <text evidence="2 6">Belongs to the SURF1 family.</text>
</comment>
<evidence type="ECO:0000256" key="2">
    <source>
        <dbReference type="ARBA" id="ARBA00007165"/>
    </source>
</evidence>
<name>A0A1H2SCS8_9PSED</name>
<dbReference type="AlphaFoldDB" id="A0A1H2SCS8"/>
<dbReference type="Proteomes" id="UP000243778">
    <property type="component" value="Unassembled WGS sequence"/>
</dbReference>
<dbReference type="OrthoDB" id="9789940at2"/>
<dbReference type="InterPro" id="IPR045214">
    <property type="entry name" value="Surf1/Surf4"/>
</dbReference>
<dbReference type="RefSeq" id="WP_090224512.1">
    <property type="nucleotide sequence ID" value="NZ_FNNU01000001.1"/>
</dbReference>
<dbReference type="PANTHER" id="PTHR23427">
    <property type="entry name" value="SURFEIT LOCUS PROTEIN"/>
    <property type="match status" value="1"/>
</dbReference>
<proteinExistence type="inferred from homology"/>
<dbReference type="CDD" id="cd06662">
    <property type="entry name" value="SURF1"/>
    <property type="match status" value="1"/>
</dbReference>
<keyword evidence="4 6" id="KW-1133">Transmembrane helix</keyword>
<keyword evidence="5 6" id="KW-0472">Membrane</keyword>
<dbReference type="GO" id="GO:0005886">
    <property type="term" value="C:plasma membrane"/>
    <property type="evidence" value="ECO:0007669"/>
    <property type="project" value="UniProtKB-SubCell"/>
</dbReference>
<sequence>MQYSHSLSGLRAGARRRFQPGWLPSLVVLALLPALLGLGCWQLSRAEQKRELLSDYEARRNAAPLELARLQAMPDRAFRRVRLHGHFDERHSVLLDNRIQAGQAGVELLQPFRDTDSGRWVLVNRGWLAWPDRREPVRFSTPDGAQTLVAWLYQPPGASFELKDIQGYDWPRLVNHVDAAGLWRELGIDGLADELRLEPGPASYAVDWPIVGLGPERHLGYAVQWFALAAALVALFVYLGIHNARETRHALSLRPE</sequence>
<keyword evidence="6" id="KW-1003">Cell membrane</keyword>
<dbReference type="STRING" id="1007099.SAMN05216287_0618"/>